<dbReference type="InterPro" id="IPR001073">
    <property type="entry name" value="C1q_dom"/>
</dbReference>
<sequence length="435" mass="49443">MAMKFFSLFAVFITAHGFLLDKPQIVSGQSGTSNQYVTASEIFAETKARHQGEEQLRQYVDKSLAILTSQLEQKFNTLEMSSIKCENQSIPRKVYESLEQKYMDLERKYEDLERKLLSVNNDFNLMKNQLVSVQNKTIEISKDVIVLKQLGNIKPLQEIHTLQQAVQTISVQTHSLSVNERARSQDFLALYNMTIDSKRALSELTMNTSNHLKNLETKTSNQLSNLEHRQNTTAADMNNQFQAITAVNMNTINQLNKLETKTNDQLLKIKQSQNSTAADIITRMDRKEIRDNLTLAMVQKQINNNAERVAMTAYPSAQGTITNAIMMFNDVKYSVGIPNLTAYRTTGKFTCEHEGLYLISASVASYTSGAIYYISLNGNYISETFISENSNNDVHTGAVTITWKLNPNDQVWLFTAGSWYLYDDLRSKLTIIKIR</sequence>
<dbReference type="SUPFAM" id="SSF49842">
    <property type="entry name" value="TNF-like"/>
    <property type="match status" value="1"/>
</dbReference>
<feature type="domain" description="C1q" evidence="3">
    <location>
        <begin position="343"/>
        <end position="416"/>
    </location>
</feature>
<dbReference type="Proteomes" id="UP000596742">
    <property type="component" value="Unassembled WGS sequence"/>
</dbReference>
<evidence type="ECO:0000313" key="4">
    <source>
        <dbReference type="EMBL" id="VDH98349.1"/>
    </source>
</evidence>
<dbReference type="Gene3D" id="2.60.120.40">
    <property type="match status" value="1"/>
</dbReference>
<dbReference type="AlphaFoldDB" id="A0A8B6C024"/>
<evidence type="ECO:0000256" key="2">
    <source>
        <dbReference type="SAM" id="SignalP"/>
    </source>
</evidence>
<dbReference type="Pfam" id="PF00386">
    <property type="entry name" value="C1q"/>
    <property type="match status" value="1"/>
</dbReference>
<keyword evidence="2" id="KW-0732">Signal</keyword>
<protein>
    <recommendedName>
        <fullName evidence="3">C1q domain-containing protein</fullName>
    </recommendedName>
</protein>
<feature type="chain" id="PRO_5032400065" description="C1q domain-containing protein" evidence="2">
    <location>
        <begin position="18"/>
        <end position="435"/>
    </location>
</feature>
<name>A0A8B6C024_MYTGA</name>
<reference evidence="4" key="1">
    <citation type="submission" date="2018-11" db="EMBL/GenBank/DDBJ databases">
        <authorList>
            <person name="Alioto T."/>
            <person name="Alioto T."/>
        </authorList>
    </citation>
    <scope>NUCLEOTIDE SEQUENCE</scope>
</reference>
<comment type="caution">
    <text evidence="4">The sequence shown here is derived from an EMBL/GenBank/DDBJ whole genome shotgun (WGS) entry which is preliminary data.</text>
</comment>
<evidence type="ECO:0000259" key="3">
    <source>
        <dbReference type="Pfam" id="PF00386"/>
    </source>
</evidence>
<accession>A0A8B6C024</accession>
<dbReference type="OrthoDB" id="10379679at2759"/>
<dbReference type="EMBL" id="UYJE01001013">
    <property type="protein sequence ID" value="VDH98349.1"/>
    <property type="molecule type" value="Genomic_DNA"/>
</dbReference>
<dbReference type="InterPro" id="IPR008983">
    <property type="entry name" value="Tumour_necrosis_fac-like_dom"/>
</dbReference>
<organism evidence="4 5">
    <name type="scientific">Mytilus galloprovincialis</name>
    <name type="common">Mediterranean mussel</name>
    <dbReference type="NCBI Taxonomy" id="29158"/>
    <lineage>
        <taxon>Eukaryota</taxon>
        <taxon>Metazoa</taxon>
        <taxon>Spiralia</taxon>
        <taxon>Lophotrochozoa</taxon>
        <taxon>Mollusca</taxon>
        <taxon>Bivalvia</taxon>
        <taxon>Autobranchia</taxon>
        <taxon>Pteriomorphia</taxon>
        <taxon>Mytilida</taxon>
        <taxon>Mytiloidea</taxon>
        <taxon>Mytilidae</taxon>
        <taxon>Mytilinae</taxon>
        <taxon>Mytilus</taxon>
    </lineage>
</organism>
<feature type="signal peptide" evidence="2">
    <location>
        <begin position="1"/>
        <end position="17"/>
    </location>
</feature>
<keyword evidence="5" id="KW-1185">Reference proteome</keyword>
<evidence type="ECO:0000256" key="1">
    <source>
        <dbReference type="SAM" id="Coils"/>
    </source>
</evidence>
<feature type="coiled-coil region" evidence="1">
    <location>
        <begin position="95"/>
        <end position="129"/>
    </location>
</feature>
<evidence type="ECO:0000313" key="5">
    <source>
        <dbReference type="Proteomes" id="UP000596742"/>
    </source>
</evidence>
<keyword evidence="1" id="KW-0175">Coiled coil</keyword>
<proteinExistence type="predicted"/>
<gene>
    <name evidence="4" type="ORF">MGAL_10B000091</name>
</gene>